<name>A0AAN7XBW1_ELEMC</name>
<feature type="region of interest" description="Disordered" evidence="1">
    <location>
        <begin position="173"/>
        <end position="200"/>
    </location>
</feature>
<dbReference type="Proteomes" id="UP001346869">
    <property type="component" value="Unassembled WGS sequence"/>
</dbReference>
<dbReference type="Pfam" id="PF21789">
    <property type="entry name" value="TNP-like_RNaseH_C"/>
    <property type="match status" value="1"/>
</dbReference>
<evidence type="ECO:0000313" key="3">
    <source>
        <dbReference type="EMBL" id="KAK5861451.1"/>
    </source>
</evidence>
<keyword evidence="4" id="KW-1185">Reference proteome</keyword>
<dbReference type="InterPro" id="IPR048367">
    <property type="entry name" value="TNP-like_RNaseH_C"/>
</dbReference>
<proteinExistence type="predicted"/>
<reference evidence="3 4" key="2">
    <citation type="journal article" date="2023" name="Mol. Biol. Evol.">
        <title>Genomics of Secondarily Temperate Adaptation in the Only Non-Antarctic Icefish.</title>
        <authorList>
            <person name="Rivera-Colon A.G."/>
            <person name="Rayamajhi N."/>
            <person name="Minhas B.F."/>
            <person name="Madrigal G."/>
            <person name="Bilyk K.T."/>
            <person name="Yoon V."/>
            <person name="Hune M."/>
            <person name="Gregory S."/>
            <person name="Cheng C.H.C."/>
            <person name="Catchen J.M."/>
        </authorList>
    </citation>
    <scope>NUCLEOTIDE SEQUENCE [LARGE SCALE GENOMIC DNA]</scope>
    <source>
        <strain evidence="3">JMC-PN-2008</strain>
    </source>
</reference>
<gene>
    <name evidence="3" type="ORF">PBY51_022847</name>
</gene>
<reference evidence="3 4" key="1">
    <citation type="journal article" date="2023" name="Genes (Basel)">
        <title>Chromosome-Level Genome Assembly and Circadian Gene Repertoire of the Patagonia Blennie Eleginops maclovinus-The Closest Ancestral Proxy of Antarctic Cryonotothenioids.</title>
        <authorList>
            <person name="Cheng C.C."/>
            <person name="Rivera-Colon A.G."/>
            <person name="Minhas B.F."/>
            <person name="Wilson L."/>
            <person name="Rayamajhi N."/>
            <person name="Vargas-Chacoff L."/>
            <person name="Catchen J.M."/>
        </authorList>
    </citation>
    <scope>NUCLEOTIDE SEQUENCE [LARGE SCALE GENOMIC DNA]</scope>
    <source>
        <strain evidence="3">JMC-PN-2008</strain>
    </source>
</reference>
<accession>A0AAN7XBW1</accession>
<evidence type="ECO:0000313" key="4">
    <source>
        <dbReference type="Proteomes" id="UP001346869"/>
    </source>
</evidence>
<evidence type="ECO:0000256" key="1">
    <source>
        <dbReference type="SAM" id="MobiDB-lite"/>
    </source>
</evidence>
<evidence type="ECO:0000259" key="2">
    <source>
        <dbReference type="Pfam" id="PF21789"/>
    </source>
</evidence>
<comment type="caution">
    <text evidence="3">The sequence shown here is derived from an EMBL/GenBank/DDBJ whole genome shotgun (WGS) entry which is preliminary data.</text>
</comment>
<protein>
    <recommendedName>
        <fullName evidence="2">Transposable element P transposase-like RNase H C-terminal domain-containing protein</fullName>
    </recommendedName>
</protein>
<dbReference type="AlphaFoldDB" id="A0AAN7XBW1"/>
<organism evidence="3 4">
    <name type="scientific">Eleginops maclovinus</name>
    <name type="common">Patagonian blennie</name>
    <name type="synonym">Eleginus maclovinus</name>
    <dbReference type="NCBI Taxonomy" id="56733"/>
    <lineage>
        <taxon>Eukaryota</taxon>
        <taxon>Metazoa</taxon>
        <taxon>Chordata</taxon>
        <taxon>Craniata</taxon>
        <taxon>Vertebrata</taxon>
        <taxon>Euteleostomi</taxon>
        <taxon>Actinopterygii</taxon>
        <taxon>Neopterygii</taxon>
        <taxon>Teleostei</taxon>
        <taxon>Neoteleostei</taxon>
        <taxon>Acanthomorphata</taxon>
        <taxon>Eupercaria</taxon>
        <taxon>Perciformes</taxon>
        <taxon>Notothenioidei</taxon>
        <taxon>Eleginopidae</taxon>
        <taxon>Eleginops</taxon>
    </lineage>
</organism>
<dbReference type="EMBL" id="JAUZQC010000013">
    <property type="protein sequence ID" value="KAK5861451.1"/>
    <property type="molecule type" value="Genomic_DNA"/>
</dbReference>
<feature type="domain" description="Transposable element P transposase-like RNase H C-terminal" evidence="2">
    <location>
        <begin position="105"/>
        <end position="136"/>
    </location>
</feature>
<sequence length="395" mass="44354">MVTFNRLPPEAKGTADFIDKVNRLFDVLNSRSVRDSNPWRRPLGAGNQEKETFLASSMGWIAGWQFRSKRKPPCQNGLITTIRSILYIAKQCTTAAGLKYLCTSKLKQDCIENLFSLIRGKGGHKYNPSAMEFTAALRGLSMSHIMTSLSNTSNCEEDAGFPLLANLQLAAPPSRTNEDMESEMLPQPTTPSPGDHNPATLTLQPKTLPTEGTTEEMVAQDIVEDQTIGDCILEEGLFYVAGWLVRMLQKDQAIQVCHHCEVLLLGSTLHDHSYASPQEHPFLEAKRFTPNANLMRPSTRFFNAVRDLEEAFGRNINTFWPKSGVRQNLEKTLEGTEAFKEFHRDHPEHALLIEEISIKKFTMCRLGAEIRIRNRGLSAINEKKVAEKKVSTFTS</sequence>